<name>A0AAD6CF32_9EURO</name>
<protein>
    <recommendedName>
        <fullName evidence="2">F-box domain-containing protein</fullName>
    </recommendedName>
</protein>
<accession>A0AAD6CF32</accession>
<evidence type="ECO:0000259" key="2">
    <source>
        <dbReference type="PROSITE" id="PS50181"/>
    </source>
</evidence>
<feature type="region of interest" description="Disordered" evidence="1">
    <location>
        <begin position="1"/>
        <end position="22"/>
    </location>
</feature>
<dbReference type="EMBL" id="JAPVEA010000002">
    <property type="protein sequence ID" value="KAJ5462031.1"/>
    <property type="molecule type" value="Genomic_DNA"/>
</dbReference>
<reference evidence="3" key="2">
    <citation type="journal article" date="2023" name="IMA Fungus">
        <title>Comparative genomic study of the Penicillium genus elucidates a diverse pangenome and 15 lateral gene transfer events.</title>
        <authorList>
            <person name="Petersen C."/>
            <person name="Sorensen T."/>
            <person name="Nielsen M.R."/>
            <person name="Sondergaard T.E."/>
            <person name="Sorensen J.L."/>
            <person name="Fitzpatrick D.A."/>
            <person name="Frisvad J.C."/>
            <person name="Nielsen K.L."/>
        </authorList>
    </citation>
    <scope>NUCLEOTIDE SEQUENCE</scope>
    <source>
        <strain evidence="3">IBT 16125</strain>
    </source>
</reference>
<organism evidence="3 4">
    <name type="scientific">Penicillium daleae</name>
    <dbReference type="NCBI Taxonomy" id="63821"/>
    <lineage>
        <taxon>Eukaryota</taxon>
        <taxon>Fungi</taxon>
        <taxon>Dikarya</taxon>
        <taxon>Ascomycota</taxon>
        <taxon>Pezizomycotina</taxon>
        <taxon>Eurotiomycetes</taxon>
        <taxon>Eurotiomycetidae</taxon>
        <taxon>Eurotiales</taxon>
        <taxon>Aspergillaceae</taxon>
        <taxon>Penicillium</taxon>
    </lineage>
</organism>
<keyword evidence="4" id="KW-1185">Reference proteome</keyword>
<evidence type="ECO:0000256" key="1">
    <source>
        <dbReference type="SAM" id="MobiDB-lite"/>
    </source>
</evidence>
<dbReference type="RefSeq" id="XP_056771073.1">
    <property type="nucleotide sequence ID" value="XM_056906966.1"/>
</dbReference>
<feature type="domain" description="F-box" evidence="2">
    <location>
        <begin position="136"/>
        <end position="185"/>
    </location>
</feature>
<dbReference type="Proteomes" id="UP001213681">
    <property type="component" value="Unassembled WGS sequence"/>
</dbReference>
<proteinExistence type="predicted"/>
<dbReference type="AlphaFoldDB" id="A0AAD6CF32"/>
<evidence type="ECO:0000313" key="3">
    <source>
        <dbReference type="EMBL" id="KAJ5462031.1"/>
    </source>
</evidence>
<gene>
    <name evidence="3" type="ORF">N7458_003583</name>
</gene>
<reference evidence="3" key="1">
    <citation type="submission" date="2022-12" db="EMBL/GenBank/DDBJ databases">
        <authorList>
            <person name="Petersen C."/>
        </authorList>
    </citation>
    <scope>NUCLEOTIDE SEQUENCE</scope>
    <source>
        <strain evidence="3">IBT 16125</strain>
    </source>
</reference>
<sequence length="572" mass="65428">MTMPLAQSLGQRPWSERHPRTSKIITPLARSLRRRLRSQRHTRTFTVIRGFTKSLWQRLRGQRSPYLTLSLESSHSDLIPELVASPHVNQLEDVSMIDASVVVAAGDQHDILTQNSPSGSEKEPLVYAQLANESHDLVLEKLPAELRLHVLSQLDMESLKSLVHASPVYHAQYLMDRKQLLFKTLMTTLGGAALDAQLAFHSGKKEFQDVLSRETVERFLRSYETYRSSSPWHLPHAMSGDGAAFDNFCLNDTFTLAEVSSMVKFHSSVIKPLVQYFAEWALENMIQLPGAQSYSQPLSETEKVRLFRALYRYQICCNLFGSQLGELEATHFDAEYILMQLETLFEPWENEEVVCITLFFESKSNTLATVIRRDLDGNHDKCDEELKPQLDNPFGPSDESEQDHIRGLLSRGLSILKETLWDIKDRSQLLSSLRQNAIDMMEGHFLGTSGWDAFGLDTITGRMARDECERDIKERERVSLPFRGDHTMDPDGVYPPFAWTVVWLGTYSNQLGTSIGDNIHCWGYVFWDSTRMEGMGAREVLKRQCGFWRWGLEDPRDRLALDELVSEEDEDS</sequence>
<dbReference type="GeneID" id="81597209"/>
<dbReference type="PROSITE" id="PS50181">
    <property type="entry name" value="FBOX"/>
    <property type="match status" value="1"/>
</dbReference>
<comment type="caution">
    <text evidence="3">The sequence shown here is derived from an EMBL/GenBank/DDBJ whole genome shotgun (WGS) entry which is preliminary data.</text>
</comment>
<evidence type="ECO:0000313" key="4">
    <source>
        <dbReference type="Proteomes" id="UP001213681"/>
    </source>
</evidence>
<dbReference type="InterPro" id="IPR001810">
    <property type="entry name" value="F-box_dom"/>
</dbReference>